<dbReference type="EMBL" id="KV442052">
    <property type="protein sequence ID" value="OAQ28016.1"/>
    <property type="molecule type" value="Genomic_DNA"/>
</dbReference>
<feature type="compositionally biased region" description="Acidic residues" evidence="1">
    <location>
        <begin position="273"/>
        <end position="283"/>
    </location>
</feature>
<evidence type="ECO:0000256" key="1">
    <source>
        <dbReference type="SAM" id="MobiDB-lite"/>
    </source>
</evidence>
<dbReference type="AlphaFoldDB" id="A0A197JUA4"/>
<feature type="compositionally biased region" description="Basic and acidic residues" evidence="1">
    <location>
        <begin position="284"/>
        <end position="296"/>
    </location>
</feature>
<dbReference type="InterPro" id="IPR036047">
    <property type="entry name" value="F-box-like_dom_sf"/>
</dbReference>
<protein>
    <recommendedName>
        <fullName evidence="4">F-box domain-containing protein</fullName>
    </recommendedName>
</protein>
<proteinExistence type="predicted"/>
<dbReference type="PANTHER" id="PTHR32212:SF234">
    <property type="entry name" value="F-BOX_LRR-REPEAT PROTEIN 13-LIKE"/>
    <property type="match status" value="1"/>
</dbReference>
<dbReference type="Proteomes" id="UP000078512">
    <property type="component" value="Unassembled WGS sequence"/>
</dbReference>
<dbReference type="InterPro" id="IPR032675">
    <property type="entry name" value="LRR_dom_sf"/>
</dbReference>
<evidence type="ECO:0000313" key="3">
    <source>
        <dbReference type="Proteomes" id="UP000078512"/>
    </source>
</evidence>
<feature type="region of interest" description="Disordered" evidence="1">
    <location>
        <begin position="266"/>
        <end position="296"/>
    </location>
</feature>
<dbReference type="PANTHER" id="PTHR32212">
    <property type="entry name" value="CYCLIN-LIKE F-BOX"/>
    <property type="match status" value="1"/>
</dbReference>
<dbReference type="Gene3D" id="3.80.10.10">
    <property type="entry name" value="Ribonuclease Inhibitor"/>
    <property type="match status" value="1"/>
</dbReference>
<name>A0A197JUA4_9FUNG</name>
<evidence type="ECO:0008006" key="4">
    <source>
        <dbReference type="Google" id="ProtNLM"/>
    </source>
</evidence>
<feature type="compositionally biased region" description="Low complexity" evidence="1">
    <location>
        <begin position="781"/>
        <end position="792"/>
    </location>
</feature>
<dbReference type="OrthoDB" id="2423836at2759"/>
<keyword evidence="3" id="KW-1185">Reference proteome</keyword>
<dbReference type="SUPFAM" id="SSF52047">
    <property type="entry name" value="RNI-like"/>
    <property type="match status" value="1"/>
</dbReference>
<dbReference type="SUPFAM" id="SSF81383">
    <property type="entry name" value="F-box domain"/>
    <property type="match status" value="1"/>
</dbReference>
<reference evidence="2 3" key="1">
    <citation type="submission" date="2016-05" db="EMBL/GenBank/DDBJ databases">
        <title>Genome sequencing reveals origins of a unique bacterial endosymbiosis in the earliest lineages of terrestrial Fungi.</title>
        <authorList>
            <consortium name="DOE Joint Genome Institute"/>
            <person name="Uehling J."/>
            <person name="Gryganskyi A."/>
            <person name="Hameed K."/>
            <person name="Tschaplinski T."/>
            <person name="Misztal P."/>
            <person name="Wu S."/>
            <person name="Desiro A."/>
            <person name="Vande Pol N."/>
            <person name="Du Z.-Y."/>
            <person name="Zienkiewicz A."/>
            <person name="Zienkiewicz K."/>
            <person name="Morin E."/>
            <person name="Tisserant E."/>
            <person name="Splivallo R."/>
            <person name="Hainaut M."/>
            <person name="Henrissat B."/>
            <person name="Ohm R."/>
            <person name="Kuo A."/>
            <person name="Yan J."/>
            <person name="Lipzen A."/>
            <person name="Nolan M."/>
            <person name="Labutti K."/>
            <person name="Barry K."/>
            <person name="Goldstein A."/>
            <person name="Labbe J."/>
            <person name="Schadt C."/>
            <person name="Tuskan G."/>
            <person name="Grigoriev I."/>
            <person name="Martin F."/>
            <person name="Vilgalys R."/>
            <person name="Bonito G."/>
        </authorList>
    </citation>
    <scope>NUCLEOTIDE SEQUENCE [LARGE SCALE GENOMIC DNA]</scope>
    <source>
        <strain evidence="2 3">AG-77</strain>
    </source>
</reference>
<organism evidence="2 3">
    <name type="scientific">Linnemannia elongata AG-77</name>
    <dbReference type="NCBI Taxonomy" id="1314771"/>
    <lineage>
        <taxon>Eukaryota</taxon>
        <taxon>Fungi</taxon>
        <taxon>Fungi incertae sedis</taxon>
        <taxon>Mucoromycota</taxon>
        <taxon>Mortierellomycotina</taxon>
        <taxon>Mortierellomycetes</taxon>
        <taxon>Mortierellales</taxon>
        <taxon>Mortierellaceae</taxon>
        <taxon>Linnemannia</taxon>
    </lineage>
</organism>
<feature type="region of interest" description="Disordered" evidence="1">
    <location>
        <begin position="769"/>
        <end position="793"/>
    </location>
</feature>
<gene>
    <name evidence="2" type="ORF">K457DRAFT_20670</name>
</gene>
<evidence type="ECO:0000313" key="2">
    <source>
        <dbReference type="EMBL" id="OAQ28016.1"/>
    </source>
</evidence>
<dbReference type="CDD" id="cd09917">
    <property type="entry name" value="F-box_SF"/>
    <property type="match status" value="1"/>
</dbReference>
<sequence>MPTSAAATTSKMTKTTINSLPPECIEHILSYLHTNPLALSSLLRTSKLFFTLVVPILYSDPFSLCLPLCTSSSQAKLANVLLDSALENGFFSVKAFLDATRGQCGGLDCQGQCERGARLQAFMDRDQDQNQEQWKTRDEELEIGLPSSPAGELSPQMMPGRRGTTTRYIDYLTNYDGQDWISFATTCLSRKSQRHLNMKLLIWMQIRIVDHTAERLTTMVLSPGIIRDLIPMAHRLRSLIRLQLENRFDSDELGYVSAFLSSRQRDIGASDQQDQDEGDDEDEGRGAREKTNRERRTMAVRGIQEFTLPLVFHSSASSHHQVANNDQLARQIQNQQLDILHSLTQLVVLDANHCSNFMKIAHQIPCHLLKRLETLKFARGSLEGNAELFLRRCRALRYLDFASFHMDVFSWAVLEKQQQLQQQQKPQKLQKPQTLLQPTTTTATVTVTATSPTAPQPFSADLVQLRKLRLATSQWYIGRSMQSIAFAFSHSLEDLLLNVYEHELLRTVLCAHAVVRLEASQTRDIPFRIDSFTFVMPRLKKLRLLRVNENIVVGPATFEGCPLLEDLSISGRVGFLAGSARRFEILRIPLLKALEFGTGVASAYQIGSLQYSPLLETLVLVDPLPATFPPPPSGDGEGFCDIFSSTKRPLGFTLCWTWRLHHLTKMHLAGLPAFHFRFEWIRRCPSLKTLTVDGLLPSTYLHHPDPADPQDHFSQGLEDSVYDDSACGKYLHNCELIIYSRNRQLDRSGSALARVLETYCPNVTRLKLTGRANPHPEEGPAAAATTTATMTTGQQDSWEHIDLGTALLASKNLPNLTLLVSRIGSGPCLHTLTEQYNLVRGTNVVQKTSSPARQGQAGVGTVVAVWCRSIPFKDLQIELEDLGGGGCTRFRQHRVPATP</sequence>
<accession>A0A197JUA4</accession>